<reference evidence="6 7" key="1">
    <citation type="journal article" date="2006" name="J. Bacteriol.">
        <title>Complete genome sequence of the dehalorespiring bacterium Desulfitobacterium hafniense Y51 and comparison with Dehalococcoides ethenogenes 195.</title>
        <authorList>
            <person name="Nonaka H."/>
            <person name="Keresztes G."/>
            <person name="Shinoda Y."/>
            <person name="Ikenaga Y."/>
            <person name="Abe M."/>
            <person name="Naito K."/>
            <person name="Inatomi K."/>
            <person name="Furukawa K."/>
            <person name="Inui M."/>
            <person name="Yukawa H."/>
        </authorList>
    </citation>
    <scope>NUCLEOTIDE SEQUENCE [LARGE SCALE GENOMIC DNA]</scope>
    <source>
        <strain evidence="6 7">Y51</strain>
    </source>
</reference>
<feature type="domain" description="4Fe-4S ferredoxin-type" evidence="5">
    <location>
        <begin position="87"/>
        <end position="116"/>
    </location>
</feature>
<dbReference type="Proteomes" id="UP000001946">
    <property type="component" value="Chromosome"/>
</dbReference>
<dbReference type="CDD" id="cd16371">
    <property type="entry name" value="DMSOR_beta_like"/>
    <property type="match status" value="1"/>
</dbReference>
<dbReference type="EMBL" id="AP008230">
    <property type="protein sequence ID" value="BAE83043.1"/>
    <property type="molecule type" value="Genomic_DNA"/>
</dbReference>
<dbReference type="PANTHER" id="PTHR43177:SF9">
    <property type="entry name" value="PROTEIN NRFC"/>
    <property type="match status" value="1"/>
</dbReference>
<organism evidence="6 7">
    <name type="scientific">Desulfitobacterium hafniense (strain Y51)</name>
    <dbReference type="NCBI Taxonomy" id="138119"/>
    <lineage>
        <taxon>Bacteria</taxon>
        <taxon>Bacillati</taxon>
        <taxon>Bacillota</taxon>
        <taxon>Clostridia</taxon>
        <taxon>Eubacteriales</taxon>
        <taxon>Desulfitobacteriaceae</taxon>
        <taxon>Desulfitobacterium</taxon>
    </lineage>
</organism>
<name>Q24Y49_DESHY</name>
<keyword evidence="1" id="KW-0004">4Fe-4S</keyword>
<proteinExistence type="predicted"/>
<gene>
    <name evidence="6" type="ordered locus">DSY1254</name>
</gene>
<dbReference type="GO" id="GO:0051539">
    <property type="term" value="F:4 iron, 4 sulfur cluster binding"/>
    <property type="evidence" value="ECO:0007669"/>
    <property type="project" value="UniProtKB-KW"/>
</dbReference>
<protein>
    <submittedName>
        <fullName evidence="6">Putative oxidoreductase iron-sulfur subunit</fullName>
    </submittedName>
</protein>
<evidence type="ECO:0000256" key="3">
    <source>
        <dbReference type="ARBA" id="ARBA00023004"/>
    </source>
</evidence>
<keyword evidence="2" id="KW-0479">Metal-binding</keyword>
<dbReference type="AlphaFoldDB" id="Q24Y49"/>
<dbReference type="PANTHER" id="PTHR43177">
    <property type="entry name" value="PROTEIN NRFC"/>
    <property type="match status" value="1"/>
</dbReference>
<keyword evidence="3" id="KW-0408">Iron</keyword>
<dbReference type="Pfam" id="PF13247">
    <property type="entry name" value="Fer4_11"/>
    <property type="match status" value="1"/>
</dbReference>
<dbReference type="InterPro" id="IPR050954">
    <property type="entry name" value="ET_IronSulfur_Cluster-Binding"/>
</dbReference>
<keyword evidence="4" id="KW-0411">Iron-sulfur</keyword>
<dbReference type="Gene3D" id="3.30.70.20">
    <property type="match status" value="2"/>
</dbReference>
<evidence type="ECO:0000259" key="5">
    <source>
        <dbReference type="PROSITE" id="PS51379"/>
    </source>
</evidence>
<dbReference type="PROSITE" id="PS00198">
    <property type="entry name" value="4FE4S_FER_1"/>
    <property type="match status" value="1"/>
</dbReference>
<dbReference type="InterPro" id="IPR017896">
    <property type="entry name" value="4Fe4S_Fe-S-bd"/>
</dbReference>
<dbReference type="Pfam" id="PF00037">
    <property type="entry name" value="Fer4"/>
    <property type="match status" value="1"/>
</dbReference>
<evidence type="ECO:0000313" key="7">
    <source>
        <dbReference type="Proteomes" id="UP000001946"/>
    </source>
</evidence>
<dbReference type="STRING" id="138119.DSY1254"/>
<dbReference type="KEGG" id="dsy:DSY1254"/>
<evidence type="ECO:0000256" key="2">
    <source>
        <dbReference type="ARBA" id="ARBA00022723"/>
    </source>
</evidence>
<dbReference type="GO" id="GO:0046872">
    <property type="term" value="F:metal ion binding"/>
    <property type="evidence" value="ECO:0007669"/>
    <property type="project" value="UniProtKB-KW"/>
</dbReference>
<evidence type="ECO:0000313" key="6">
    <source>
        <dbReference type="EMBL" id="BAE83043.1"/>
    </source>
</evidence>
<accession>Q24Y49</accession>
<dbReference type="InterPro" id="IPR017900">
    <property type="entry name" value="4Fe4S_Fe_S_CS"/>
</dbReference>
<dbReference type="HOGENOM" id="CLU_043374_2_0_9"/>
<feature type="domain" description="4Fe-4S ferredoxin-type" evidence="5">
    <location>
        <begin position="17"/>
        <end position="46"/>
    </location>
</feature>
<dbReference type="PROSITE" id="PS51379">
    <property type="entry name" value="4FE4S_FER_2"/>
    <property type="match status" value="2"/>
</dbReference>
<evidence type="ECO:0000256" key="1">
    <source>
        <dbReference type="ARBA" id="ARBA00022485"/>
    </source>
</evidence>
<evidence type="ECO:0000256" key="4">
    <source>
        <dbReference type="ARBA" id="ARBA00023014"/>
    </source>
</evidence>
<keyword evidence="7" id="KW-1185">Reference proteome</keyword>
<dbReference type="eggNOG" id="COG0437">
    <property type="taxonomic scope" value="Bacteria"/>
</dbReference>
<dbReference type="SUPFAM" id="SSF54862">
    <property type="entry name" value="4Fe-4S ferredoxins"/>
    <property type="match status" value="1"/>
</dbReference>
<sequence length="196" mass="21991">MIAGLTSGGCAAMFKRKGFLFNANLCIGCRACEMACRNENHTPANIHWRHVKEIDLGTYLSMACNHCDSPECFRVCPQHAFNKRKDGIVEIDSSLCNGCRLCVKACPYDAPQYNINTNKVTRCQMCYPRQDHGLPPACVEACTTGALTTLDLNDPQLPETVRVIPGFTDIRLTKPSVLFYPPRPKRRYFLKQSDNI</sequence>